<evidence type="ECO:0000313" key="1">
    <source>
        <dbReference type="EMBL" id="BAY58380.1"/>
    </source>
</evidence>
<dbReference type="Proteomes" id="UP000217895">
    <property type="component" value="Chromosome"/>
</dbReference>
<organism evidence="1 2">
    <name type="scientific">Leptolyngbya boryana NIES-2135</name>
    <dbReference type="NCBI Taxonomy" id="1973484"/>
    <lineage>
        <taxon>Bacteria</taxon>
        <taxon>Bacillati</taxon>
        <taxon>Cyanobacteriota</taxon>
        <taxon>Cyanophyceae</taxon>
        <taxon>Leptolyngbyales</taxon>
        <taxon>Leptolyngbyaceae</taxon>
        <taxon>Leptolyngbya group</taxon>
        <taxon>Leptolyngbya</taxon>
    </lineage>
</organism>
<protein>
    <submittedName>
        <fullName evidence="1">Uncharacterized protein</fullName>
    </submittedName>
</protein>
<accession>A0A1Z4JNU8</accession>
<proteinExistence type="predicted"/>
<name>A0A1Z4JNU8_LEPBY</name>
<dbReference type="AlphaFoldDB" id="A0A1Z4JNU8"/>
<gene>
    <name evidence="1" type="ORF">NIES2135_52530</name>
</gene>
<dbReference type="EMBL" id="AP018203">
    <property type="protein sequence ID" value="BAY58380.1"/>
    <property type="molecule type" value="Genomic_DNA"/>
</dbReference>
<sequence length="64" mass="7399">MADAQVRPVLHTLQEVDEAVRRYNATDWQTEEESLPLWQAIRDASLEQLPSQKDPFKVPGEDSY</sequence>
<reference evidence="1 2" key="1">
    <citation type="submission" date="2017-06" db="EMBL/GenBank/DDBJ databases">
        <title>Genome sequencing of cyanobaciteial culture collection at National Institute for Environmental Studies (NIES).</title>
        <authorList>
            <person name="Hirose Y."/>
            <person name="Shimura Y."/>
            <person name="Fujisawa T."/>
            <person name="Nakamura Y."/>
            <person name="Kawachi M."/>
        </authorList>
    </citation>
    <scope>NUCLEOTIDE SEQUENCE [LARGE SCALE GENOMIC DNA]</scope>
    <source>
        <strain evidence="1 2">NIES-2135</strain>
    </source>
</reference>
<keyword evidence="2" id="KW-1185">Reference proteome</keyword>
<evidence type="ECO:0000313" key="2">
    <source>
        <dbReference type="Proteomes" id="UP000217895"/>
    </source>
</evidence>